<dbReference type="PANTHER" id="PTHR36302:SF1">
    <property type="entry name" value="COPPER CHAPERONE PCU(A)C"/>
    <property type="match status" value="1"/>
</dbReference>
<evidence type="ECO:0000256" key="2">
    <source>
        <dbReference type="SAM" id="SignalP"/>
    </source>
</evidence>
<evidence type="ECO:0000313" key="4">
    <source>
        <dbReference type="Proteomes" id="UP001602058"/>
    </source>
</evidence>
<dbReference type="InterPro" id="IPR036182">
    <property type="entry name" value="PCuAC_sf"/>
</dbReference>
<sequence length="183" mass="18917">MRLLTGAAVAMAAVLTLAGCGGEDTGGSREGGLKVQSAYMPQPVTAAMAAGYLVIENDSDAADTLRSVTSDIAQDVTIHKTSGQAMESAGSDDRAIPAHGRLVLESGGMHLMFEKLKRKPKEGETVSVQLHFAKTDPVKVEMPVKSATYQPASARSNKSSASSSFFSASSSPSSLSSSSSSHH</sequence>
<evidence type="ECO:0000313" key="3">
    <source>
        <dbReference type="EMBL" id="MFF4519903.1"/>
    </source>
</evidence>
<name>A0ABW6UD56_9ACTN</name>
<feature type="compositionally biased region" description="Low complexity" evidence="1">
    <location>
        <begin position="152"/>
        <end position="183"/>
    </location>
</feature>
<dbReference type="Pfam" id="PF04314">
    <property type="entry name" value="PCuAC"/>
    <property type="match status" value="1"/>
</dbReference>
<reference evidence="3 4" key="1">
    <citation type="submission" date="2024-10" db="EMBL/GenBank/DDBJ databases">
        <title>The Natural Products Discovery Center: Release of the First 8490 Sequenced Strains for Exploring Actinobacteria Biosynthetic Diversity.</title>
        <authorList>
            <person name="Kalkreuter E."/>
            <person name="Kautsar S.A."/>
            <person name="Yang D."/>
            <person name="Bader C.D."/>
            <person name="Teijaro C.N."/>
            <person name="Fluegel L."/>
            <person name="Davis C.M."/>
            <person name="Simpson J.R."/>
            <person name="Lauterbach L."/>
            <person name="Steele A.D."/>
            <person name="Gui C."/>
            <person name="Meng S."/>
            <person name="Li G."/>
            <person name="Viehrig K."/>
            <person name="Ye F."/>
            <person name="Su P."/>
            <person name="Kiefer A.F."/>
            <person name="Nichols A."/>
            <person name="Cepeda A.J."/>
            <person name="Yan W."/>
            <person name="Fan B."/>
            <person name="Jiang Y."/>
            <person name="Adhikari A."/>
            <person name="Zheng C.-J."/>
            <person name="Schuster L."/>
            <person name="Cowan T.M."/>
            <person name="Smanski M.J."/>
            <person name="Chevrette M.G."/>
            <person name="De Carvalho L.P.S."/>
            <person name="Shen B."/>
        </authorList>
    </citation>
    <scope>NUCLEOTIDE SEQUENCE [LARGE SCALE GENOMIC DNA]</scope>
    <source>
        <strain evidence="3 4">NPDC001390</strain>
    </source>
</reference>
<dbReference type="EMBL" id="JBIAWJ010000001">
    <property type="protein sequence ID" value="MFF4519903.1"/>
    <property type="molecule type" value="Genomic_DNA"/>
</dbReference>
<dbReference type="Proteomes" id="UP001602058">
    <property type="component" value="Unassembled WGS sequence"/>
</dbReference>
<protein>
    <submittedName>
        <fullName evidence="3">Copper chaperone PCu(A)C</fullName>
    </submittedName>
</protein>
<accession>A0ABW6UD56</accession>
<gene>
    <name evidence="3" type="ORF">ACFY1D_00275</name>
</gene>
<dbReference type="RefSeq" id="WP_387882443.1">
    <property type="nucleotide sequence ID" value="NZ_JBIAWJ010000001.1"/>
</dbReference>
<dbReference type="Gene3D" id="2.60.40.1890">
    <property type="entry name" value="PCu(A)C copper chaperone"/>
    <property type="match status" value="1"/>
</dbReference>
<evidence type="ECO:0000256" key="1">
    <source>
        <dbReference type="SAM" id="MobiDB-lite"/>
    </source>
</evidence>
<dbReference type="InterPro" id="IPR058248">
    <property type="entry name" value="Lxx211020-like"/>
</dbReference>
<proteinExistence type="predicted"/>
<feature type="signal peptide" evidence="2">
    <location>
        <begin position="1"/>
        <end position="18"/>
    </location>
</feature>
<dbReference type="PANTHER" id="PTHR36302">
    <property type="entry name" value="BLR7088 PROTEIN"/>
    <property type="match status" value="1"/>
</dbReference>
<organism evidence="3 4">
    <name type="scientific">Streptomyces bluensis</name>
    <dbReference type="NCBI Taxonomy" id="33897"/>
    <lineage>
        <taxon>Bacteria</taxon>
        <taxon>Bacillati</taxon>
        <taxon>Actinomycetota</taxon>
        <taxon>Actinomycetes</taxon>
        <taxon>Kitasatosporales</taxon>
        <taxon>Streptomycetaceae</taxon>
        <taxon>Streptomyces</taxon>
    </lineage>
</organism>
<keyword evidence="4" id="KW-1185">Reference proteome</keyword>
<dbReference type="SUPFAM" id="SSF110087">
    <property type="entry name" value="DR1885-like metal-binding protein"/>
    <property type="match status" value="1"/>
</dbReference>
<dbReference type="InterPro" id="IPR007410">
    <property type="entry name" value="LpqE-like"/>
</dbReference>
<dbReference type="PROSITE" id="PS51257">
    <property type="entry name" value="PROKAR_LIPOPROTEIN"/>
    <property type="match status" value="1"/>
</dbReference>
<feature type="chain" id="PRO_5047542493" evidence="2">
    <location>
        <begin position="19"/>
        <end position="183"/>
    </location>
</feature>
<feature type="region of interest" description="Disordered" evidence="1">
    <location>
        <begin position="147"/>
        <end position="183"/>
    </location>
</feature>
<keyword evidence="2" id="KW-0732">Signal</keyword>
<comment type="caution">
    <text evidence="3">The sequence shown here is derived from an EMBL/GenBank/DDBJ whole genome shotgun (WGS) entry which is preliminary data.</text>
</comment>